<dbReference type="EMBL" id="JBHSMS010000026">
    <property type="protein sequence ID" value="MFC5511129.1"/>
    <property type="molecule type" value="Genomic_DNA"/>
</dbReference>
<comment type="caution">
    <text evidence="2">The sequence shown here is derived from an EMBL/GenBank/DDBJ whole genome shotgun (WGS) entry which is preliminary data.</text>
</comment>
<evidence type="ECO:0008006" key="4">
    <source>
        <dbReference type="Google" id="ProtNLM"/>
    </source>
</evidence>
<proteinExistence type="predicted"/>
<evidence type="ECO:0000256" key="1">
    <source>
        <dbReference type="SAM" id="MobiDB-lite"/>
    </source>
</evidence>
<keyword evidence="3" id="KW-1185">Reference proteome</keyword>
<dbReference type="RefSeq" id="WP_379719390.1">
    <property type="nucleotide sequence ID" value="NZ_JBHSMS010000026.1"/>
</dbReference>
<feature type="region of interest" description="Disordered" evidence="1">
    <location>
        <begin position="137"/>
        <end position="164"/>
    </location>
</feature>
<gene>
    <name evidence="2" type="ORF">ACFPOU_08310</name>
</gene>
<dbReference type="Proteomes" id="UP001596031">
    <property type="component" value="Unassembled WGS sequence"/>
</dbReference>
<accession>A0ABW0PGT2</accession>
<feature type="compositionally biased region" description="Basic and acidic residues" evidence="1">
    <location>
        <begin position="147"/>
        <end position="164"/>
    </location>
</feature>
<protein>
    <recommendedName>
        <fullName evidence="4">Acetyltransferase (GNAT) family protein</fullName>
    </recommendedName>
</protein>
<organism evidence="2 3">
    <name type="scientific">Massilia jejuensis</name>
    <dbReference type="NCBI Taxonomy" id="648894"/>
    <lineage>
        <taxon>Bacteria</taxon>
        <taxon>Pseudomonadati</taxon>
        <taxon>Pseudomonadota</taxon>
        <taxon>Betaproteobacteria</taxon>
        <taxon>Burkholderiales</taxon>
        <taxon>Oxalobacteraceae</taxon>
        <taxon>Telluria group</taxon>
        <taxon>Massilia</taxon>
    </lineage>
</organism>
<evidence type="ECO:0000313" key="2">
    <source>
        <dbReference type="EMBL" id="MFC5511129.1"/>
    </source>
</evidence>
<dbReference type="SUPFAM" id="SSF55729">
    <property type="entry name" value="Acyl-CoA N-acyltransferases (Nat)"/>
    <property type="match status" value="1"/>
</dbReference>
<dbReference type="InterPro" id="IPR016181">
    <property type="entry name" value="Acyl_CoA_acyltransferase"/>
</dbReference>
<reference evidence="3" key="1">
    <citation type="journal article" date="2019" name="Int. J. Syst. Evol. Microbiol.">
        <title>The Global Catalogue of Microorganisms (GCM) 10K type strain sequencing project: providing services to taxonomists for standard genome sequencing and annotation.</title>
        <authorList>
            <consortium name="The Broad Institute Genomics Platform"/>
            <consortium name="The Broad Institute Genome Sequencing Center for Infectious Disease"/>
            <person name="Wu L."/>
            <person name="Ma J."/>
        </authorList>
    </citation>
    <scope>NUCLEOTIDE SEQUENCE [LARGE SCALE GENOMIC DNA]</scope>
    <source>
        <strain evidence="3">CCUG 38813</strain>
    </source>
</reference>
<sequence>MTALAHVVDHRRPDGTPRRPRLEVAIISPEWVSAVGPPGTVKKEFTAHVDGRQIGRLLLYREVDGRFDISGIGVQDIYRGRAVASQLLDFAFMETGADHFTLSTGTTGDGTQLVHTYGEGRRAGCRVVERPGRLGQAAVADCDSEASGERHDPDDELDPHGAPR</sequence>
<evidence type="ECO:0000313" key="3">
    <source>
        <dbReference type="Proteomes" id="UP001596031"/>
    </source>
</evidence>
<name>A0ABW0PGT2_9BURK</name>